<proteinExistence type="predicted"/>
<sequence>MSVYSKALYNLRQSIAYALDDCVVCRVDANATTSTCANATLLKADDYYNGYDCRFYLGTHKDVTREVTDFVKSTGTVTFAPVVTNATDTTDYFELHRRFSTSQYNDAINRAIEMGKDEYLLDKKDETATLVTDTYEYAVPSGFRYISQIYREDTTDDDTYYVQNLIDSRKWWVVPVNATNSVIKFADNMYPIGSDLNGQKLRIIGQQLQSNLTNDADTCLLPSEFVIQQARAILLSQEKGSDERQAKFAQDRADAERRRMVIPPKGIPVFEI</sequence>
<dbReference type="EMBL" id="MT142428">
    <property type="protein sequence ID" value="QJA80598.1"/>
    <property type="molecule type" value="Genomic_DNA"/>
</dbReference>
<reference evidence="1" key="1">
    <citation type="submission" date="2020-03" db="EMBL/GenBank/DDBJ databases">
        <title>The deep terrestrial virosphere.</title>
        <authorList>
            <person name="Holmfeldt K."/>
            <person name="Nilsson E."/>
            <person name="Simone D."/>
            <person name="Lopez-Fernandez M."/>
            <person name="Wu X."/>
            <person name="de Brujin I."/>
            <person name="Lundin D."/>
            <person name="Andersson A."/>
            <person name="Bertilsson S."/>
            <person name="Dopson M."/>
        </authorList>
    </citation>
    <scope>NUCLEOTIDE SEQUENCE</scope>
    <source>
        <strain evidence="2">MM415A00692</strain>
        <strain evidence="1">MM415B01466</strain>
    </source>
</reference>
<name>A0A6M3IPJ6_9ZZZZ</name>
<accession>A0A6M3IPJ6</accession>
<evidence type="ECO:0000313" key="1">
    <source>
        <dbReference type="EMBL" id="QJA58352.1"/>
    </source>
</evidence>
<evidence type="ECO:0000313" key="2">
    <source>
        <dbReference type="EMBL" id="QJA80598.1"/>
    </source>
</evidence>
<organism evidence="1">
    <name type="scientific">viral metagenome</name>
    <dbReference type="NCBI Taxonomy" id="1070528"/>
    <lineage>
        <taxon>unclassified sequences</taxon>
        <taxon>metagenomes</taxon>
        <taxon>organismal metagenomes</taxon>
    </lineage>
</organism>
<protein>
    <submittedName>
        <fullName evidence="1">Uncharacterized protein</fullName>
    </submittedName>
</protein>
<dbReference type="AlphaFoldDB" id="A0A6M3IPJ6"/>
<dbReference type="EMBL" id="MT141319">
    <property type="protein sequence ID" value="QJA58352.1"/>
    <property type="molecule type" value="Genomic_DNA"/>
</dbReference>
<gene>
    <name evidence="2" type="ORF">MM415A00692_0017</name>
    <name evidence="1" type="ORF">MM415B01466_0011</name>
</gene>